<dbReference type="EMBL" id="JBHSDV010000003">
    <property type="protein sequence ID" value="MFC4388537.1"/>
    <property type="molecule type" value="Genomic_DNA"/>
</dbReference>
<keyword evidence="2" id="KW-0479">Metal-binding</keyword>
<organism evidence="6 7">
    <name type="scientific">Gracilibacillus marinus</name>
    <dbReference type="NCBI Taxonomy" id="630535"/>
    <lineage>
        <taxon>Bacteria</taxon>
        <taxon>Bacillati</taxon>
        <taxon>Bacillota</taxon>
        <taxon>Bacilli</taxon>
        <taxon>Bacillales</taxon>
        <taxon>Bacillaceae</taxon>
        <taxon>Gracilibacillus</taxon>
    </lineage>
</organism>
<gene>
    <name evidence="6" type="ORF">ACFOZ1_12100</name>
</gene>
<name>A0ABV8VVJ4_9BACI</name>
<keyword evidence="4" id="KW-0862">Zinc</keyword>
<reference evidence="7" key="1">
    <citation type="journal article" date="2019" name="Int. J. Syst. Evol. Microbiol.">
        <title>The Global Catalogue of Microorganisms (GCM) 10K type strain sequencing project: providing services to taxonomists for standard genome sequencing and annotation.</title>
        <authorList>
            <consortium name="The Broad Institute Genomics Platform"/>
            <consortium name="The Broad Institute Genome Sequencing Center for Infectious Disease"/>
            <person name="Wu L."/>
            <person name="Ma J."/>
        </authorList>
    </citation>
    <scope>NUCLEOTIDE SEQUENCE [LARGE SCALE GENOMIC DNA]</scope>
    <source>
        <strain evidence="7">KACC 14058</strain>
    </source>
</reference>
<dbReference type="Pfam" id="PF00753">
    <property type="entry name" value="Lactamase_B"/>
    <property type="match status" value="1"/>
</dbReference>
<dbReference type="InterPro" id="IPR036866">
    <property type="entry name" value="RibonucZ/Hydroxyglut_hydro"/>
</dbReference>
<dbReference type="Gene3D" id="3.60.15.10">
    <property type="entry name" value="Ribonuclease Z/Hydroxyacylglutathione hydrolase-like"/>
    <property type="match status" value="1"/>
</dbReference>
<comment type="cofactor">
    <cofactor evidence="1">
        <name>Zn(2+)</name>
        <dbReference type="ChEBI" id="CHEBI:29105"/>
    </cofactor>
</comment>
<dbReference type="RefSeq" id="WP_390199617.1">
    <property type="nucleotide sequence ID" value="NZ_JBHSDV010000003.1"/>
</dbReference>
<dbReference type="SMART" id="SM00849">
    <property type="entry name" value="Lactamase_B"/>
    <property type="match status" value="1"/>
</dbReference>
<dbReference type="InterPro" id="IPR001279">
    <property type="entry name" value="Metallo-B-lactamas"/>
</dbReference>
<keyword evidence="7" id="KW-1185">Reference proteome</keyword>
<dbReference type="SUPFAM" id="SSF56281">
    <property type="entry name" value="Metallo-hydrolase/oxidoreductase"/>
    <property type="match status" value="1"/>
</dbReference>
<evidence type="ECO:0000313" key="7">
    <source>
        <dbReference type="Proteomes" id="UP001595880"/>
    </source>
</evidence>
<dbReference type="InterPro" id="IPR051453">
    <property type="entry name" value="MBL_Glyoxalase_II"/>
</dbReference>
<dbReference type="CDD" id="cd06262">
    <property type="entry name" value="metallo-hydrolase-like_MBL-fold"/>
    <property type="match status" value="1"/>
</dbReference>
<evidence type="ECO:0000313" key="6">
    <source>
        <dbReference type="EMBL" id="MFC4388537.1"/>
    </source>
</evidence>
<accession>A0ABV8VVJ4</accession>
<dbReference type="PANTHER" id="PTHR46233">
    <property type="entry name" value="HYDROXYACYLGLUTATHIONE HYDROLASE GLOC"/>
    <property type="match status" value="1"/>
</dbReference>
<dbReference type="PANTHER" id="PTHR46233:SF3">
    <property type="entry name" value="HYDROXYACYLGLUTATHIONE HYDROLASE GLOC"/>
    <property type="match status" value="1"/>
</dbReference>
<dbReference type="Proteomes" id="UP001595880">
    <property type="component" value="Unassembled WGS sequence"/>
</dbReference>
<sequence length="205" mass="23163">MKIEKLSLGALQTNCYIISKDNHSLIIDPSAESTVIEKKLKEQQTKPLAILLTHAHFDHIGALEDIREKYQIPVYIQSEEQDWLIDPNLNGSSKFGFPKITCKKAENELMEKNYSIGPFHFYCRFVPGHSPGSVAFIFEKEEVVFAGDCLFKEGIGRTDLHGGSFDQIYDSIHNQLFTLPNQYTVFPGHGMSTTIGHEKVSNPFV</sequence>
<evidence type="ECO:0000256" key="3">
    <source>
        <dbReference type="ARBA" id="ARBA00022801"/>
    </source>
</evidence>
<keyword evidence="3" id="KW-0378">Hydrolase</keyword>
<protein>
    <submittedName>
        <fullName evidence="6">MBL fold metallo-hydrolase</fullName>
    </submittedName>
</protein>
<feature type="domain" description="Metallo-beta-lactamase" evidence="5">
    <location>
        <begin position="12"/>
        <end position="189"/>
    </location>
</feature>
<evidence type="ECO:0000256" key="1">
    <source>
        <dbReference type="ARBA" id="ARBA00001947"/>
    </source>
</evidence>
<proteinExistence type="predicted"/>
<evidence type="ECO:0000256" key="4">
    <source>
        <dbReference type="ARBA" id="ARBA00022833"/>
    </source>
</evidence>
<evidence type="ECO:0000259" key="5">
    <source>
        <dbReference type="SMART" id="SM00849"/>
    </source>
</evidence>
<comment type="caution">
    <text evidence="6">The sequence shown here is derived from an EMBL/GenBank/DDBJ whole genome shotgun (WGS) entry which is preliminary data.</text>
</comment>
<evidence type="ECO:0000256" key="2">
    <source>
        <dbReference type="ARBA" id="ARBA00022723"/>
    </source>
</evidence>